<evidence type="ECO:0000313" key="2">
    <source>
        <dbReference type="Proteomes" id="UP001500902"/>
    </source>
</evidence>
<dbReference type="InterPro" id="IPR044855">
    <property type="entry name" value="CoA-Trfase_III_dom3_sf"/>
</dbReference>
<dbReference type="EMBL" id="BAAAZP010000121">
    <property type="protein sequence ID" value="GAA3691390.1"/>
    <property type="molecule type" value="Genomic_DNA"/>
</dbReference>
<dbReference type="Pfam" id="PF02515">
    <property type="entry name" value="CoA_transf_3"/>
    <property type="match status" value="1"/>
</dbReference>
<gene>
    <name evidence="1" type="ORF">GCM10022224_066130</name>
</gene>
<keyword evidence="2" id="KW-1185">Reference proteome</keyword>
<name>A0ABP7CNV6_9ACTN</name>
<dbReference type="RefSeq" id="WP_344886822.1">
    <property type="nucleotide sequence ID" value="NZ_BAAAZP010000121.1"/>
</dbReference>
<proteinExistence type="predicted"/>
<dbReference type="SUPFAM" id="SSF89796">
    <property type="entry name" value="CoA-transferase family III (CaiB/BaiF)"/>
    <property type="match status" value="1"/>
</dbReference>
<evidence type="ECO:0000313" key="1">
    <source>
        <dbReference type="EMBL" id="GAA3691390.1"/>
    </source>
</evidence>
<dbReference type="Gene3D" id="3.40.50.10540">
    <property type="entry name" value="Crotonobetainyl-coa:carnitine coa-transferase, domain 1"/>
    <property type="match status" value="1"/>
</dbReference>
<sequence length="379" mass="40580">MPEVRRGPLSGVRVLELAGLAPGPFAGMMLADHGAEVLRVDRVKAVSDRPRTDVMDRGKHTIGLDLKAPEGVAAFKKLVRRADVVIEVFRPGVAERLGIGPADLHAVNERLIYGRMTGWGQDGPLAPTAGHDIDYIAISGVLSMLGREGERPTPPINILGDFAGGGLMLAYGVLLALFERERTGAGRVIDAAMVDGAAILFSMFYQAVQGGHWGPRGTNLLDTGAPQYDTYETADGRHVAVGSLEPQFWETMVRLMDLHDLPDLPDLPDRNDRAQWPALKARLAEEFAKRTRAEWEAIFDGSDACVAPVLSMAEAAAHPHNVARGSFVQVGGVTHPVPAPRLLGVPAQDLSPATPLTDLSGWGLSQEEADKLRGQGVLA</sequence>
<dbReference type="PANTHER" id="PTHR48228">
    <property type="entry name" value="SUCCINYL-COA--D-CITRAMALATE COA-TRANSFERASE"/>
    <property type="match status" value="1"/>
</dbReference>
<comment type="caution">
    <text evidence="1">The sequence shown here is derived from an EMBL/GenBank/DDBJ whole genome shotgun (WGS) entry which is preliminary data.</text>
</comment>
<dbReference type="Proteomes" id="UP001500902">
    <property type="component" value="Unassembled WGS sequence"/>
</dbReference>
<dbReference type="InterPro" id="IPR023606">
    <property type="entry name" value="CoA-Trfase_III_dom_1_sf"/>
</dbReference>
<dbReference type="Gene3D" id="3.30.1540.10">
    <property type="entry name" value="formyl-coa transferase, domain 3"/>
    <property type="match status" value="1"/>
</dbReference>
<dbReference type="PANTHER" id="PTHR48228:SF5">
    <property type="entry name" value="ALPHA-METHYLACYL-COA RACEMASE"/>
    <property type="match status" value="1"/>
</dbReference>
<protein>
    <submittedName>
        <fullName evidence="1">CaiB/BaiF CoA-transferase family protein</fullName>
    </submittedName>
</protein>
<reference evidence="2" key="1">
    <citation type="journal article" date="2019" name="Int. J. Syst. Evol. Microbiol.">
        <title>The Global Catalogue of Microorganisms (GCM) 10K type strain sequencing project: providing services to taxonomists for standard genome sequencing and annotation.</title>
        <authorList>
            <consortium name="The Broad Institute Genomics Platform"/>
            <consortium name="The Broad Institute Genome Sequencing Center for Infectious Disease"/>
            <person name="Wu L."/>
            <person name="Ma J."/>
        </authorList>
    </citation>
    <scope>NUCLEOTIDE SEQUENCE [LARGE SCALE GENOMIC DNA]</scope>
    <source>
        <strain evidence="2">JCM 16904</strain>
    </source>
</reference>
<dbReference type="InterPro" id="IPR003673">
    <property type="entry name" value="CoA-Trfase_fam_III"/>
</dbReference>
<accession>A0ABP7CNV6</accession>
<dbReference type="InterPro" id="IPR050509">
    <property type="entry name" value="CoA-transferase_III"/>
</dbReference>
<organism evidence="1 2">
    <name type="scientific">Nonomuraea antimicrobica</name>
    <dbReference type="NCBI Taxonomy" id="561173"/>
    <lineage>
        <taxon>Bacteria</taxon>
        <taxon>Bacillati</taxon>
        <taxon>Actinomycetota</taxon>
        <taxon>Actinomycetes</taxon>
        <taxon>Streptosporangiales</taxon>
        <taxon>Streptosporangiaceae</taxon>
        <taxon>Nonomuraea</taxon>
    </lineage>
</organism>